<keyword evidence="5 12" id="KW-0732">Signal</keyword>
<evidence type="ECO:0000259" key="13">
    <source>
        <dbReference type="Pfam" id="PF00593"/>
    </source>
</evidence>
<keyword evidence="4 10" id="KW-0812">Transmembrane</keyword>
<evidence type="ECO:0000256" key="7">
    <source>
        <dbReference type="ARBA" id="ARBA00023136"/>
    </source>
</evidence>
<feature type="chain" id="PRO_5045742442" evidence="12">
    <location>
        <begin position="40"/>
        <end position="689"/>
    </location>
</feature>
<comment type="subcellular location">
    <subcellularLocation>
        <location evidence="1 10">Cell outer membrane</location>
        <topology evidence="1 10">Multi-pass membrane protein</topology>
    </subcellularLocation>
</comment>
<evidence type="ECO:0000256" key="6">
    <source>
        <dbReference type="ARBA" id="ARBA00023077"/>
    </source>
</evidence>
<evidence type="ECO:0000313" key="15">
    <source>
        <dbReference type="EMBL" id="XFO70898.1"/>
    </source>
</evidence>
<feature type="domain" description="TonB-dependent receptor-like beta-barrel" evidence="13">
    <location>
        <begin position="265"/>
        <end position="663"/>
    </location>
</feature>
<keyword evidence="16" id="KW-1185">Reference proteome</keyword>
<gene>
    <name evidence="15" type="primary">hxuC</name>
    <name evidence="15" type="ORF">SPACI_008980</name>
</gene>
<keyword evidence="9 10" id="KW-0998">Cell outer membrane</keyword>
<dbReference type="InterPro" id="IPR000531">
    <property type="entry name" value="Beta-barrel_TonB"/>
</dbReference>
<dbReference type="InterPro" id="IPR036942">
    <property type="entry name" value="Beta-barrel_TonB_sf"/>
</dbReference>
<evidence type="ECO:0000256" key="9">
    <source>
        <dbReference type="ARBA" id="ARBA00023237"/>
    </source>
</evidence>
<dbReference type="PANTHER" id="PTHR30069:SF29">
    <property type="entry name" value="HEMOGLOBIN AND HEMOGLOBIN-HAPTOGLOBIN-BINDING PROTEIN 1-RELATED"/>
    <property type="match status" value="1"/>
</dbReference>
<keyword evidence="8" id="KW-0675">Receptor</keyword>
<dbReference type="EMBL" id="CP155571">
    <property type="protein sequence ID" value="XFO70898.1"/>
    <property type="molecule type" value="Genomic_DNA"/>
</dbReference>
<dbReference type="InterPro" id="IPR012910">
    <property type="entry name" value="Plug_dom"/>
</dbReference>
<sequence length="689" mass="77041">MLESISSEIGNGAERMSKKGKSLLLSMVMLLQVSPLVYADETTPDFALETIVVTDSKIVGEGETTKVTSLNVKDKIDAGQINSVTDLLQDVAGIVVSTNPQSGTTVTMRGMTNERLVVAINGNIIENQGGLYRGRALEWDSLPVSNVKKIEIIRGASSAQYGGTWGGVINIVTTDTPGENKTYLKSSVGSYGDRKYSISNQGTSKDGKISWSVSADKKESDGFYRNNFKNSHDTNFNVIYHFTDKKKLSVAVTDSYRKEGIIVGNNQNANNENGWDSDYPIVPAQPNTTVNSQYLDGSYRKFNTQNYSLNYADDNWKLALYKNKQERNDWLRYSTSTDTAELTTDNSGYNWQQSRQLGNHMLTTGFDYRKLKFKVNTSSPSSLEAEINGYFVQDNWQLNKKILLGLGLRYDQYQSNNLLTSKEYSDTSQLSPKLNLTYQITSKEAVYASASRVFRPPTVSDYVRWQMNYTPSKISNSNYTKYITYNSLSWTLADWQKTIGELDTENGMAYELGWKKQFNDKFGAKVTGFFNDIDNYVTTYMSSGITSGPPTYNIDNAKIKGVEIATDYQFSKTLGMVFNYTNQHSRKSGDPLDPAGTEVTTLPRETLNLGLRYNNHQGFRASLDGQRIKTVDTADTAGYTLVNLGMSYTTKNEQTIALAVNNLFDVDYEQTAGIPMMGRNYSLSYQIGF</sequence>
<reference evidence="15" key="1">
    <citation type="submission" date="2024-05" db="EMBL/GenBank/DDBJ databases">
        <title>Isolation and characterization of Sporomusa carbonis sp. nov., a carboxydotrophic hydrogenogen in the genus of Sporomusa isolated from a charcoal burning pile.</title>
        <authorList>
            <person name="Boeer T."/>
            <person name="Rosenbaum F."/>
            <person name="Eysell L."/>
            <person name="Mueller V."/>
            <person name="Daniel R."/>
            <person name="Poehlein A."/>
        </authorList>
    </citation>
    <scope>NUCLEOTIDE SEQUENCE [LARGE SCALE GENOMIC DNA]</scope>
    <source>
        <strain evidence="15">DSM 3132</strain>
    </source>
</reference>
<evidence type="ECO:0000256" key="2">
    <source>
        <dbReference type="ARBA" id="ARBA00022448"/>
    </source>
</evidence>
<name>A0ABZ3IXT7_SPOA4</name>
<dbReference type="Gene3D" id="2.40.170.20">
    <property type="entry name" value="TonB-dependent receptor, beta-barrel domain"/>
    <property type="match status" value="1"/>
</dbReference>
<dbReference type="Gene3D" id="2.170.130.10">
    <property type="entry name" value="TonB-dependent receptor, plug domain"/>
    <property type="match status" value="1"/>
</dbReference>
<evidence type="ECO:0000256" key="5">
    <source>
        <dbReference type="ARBA" id="ARBA00022729"/>
    </source>
</evidence>
<dbReference type="InterPro" id="IPR037066">
    <property type="entry name" value="Plug_dom_sf"/>
</dbReference>
<dbReference type="Pfam" id="PF07715">
    <property type="entry name" value="Plug"/>
    <property type="match status" value="1"/>
</dbReference>
<evidence type="ECO:0000256" key="3">
    <source>
        <dbReference type="ARBA" id="ARBA00022452"/>
    </source>
</evidence>
<keyword evidence="2 10" id="KW-0813">Transport</keyword>
<evidence type="ECO:0000256" key="10">
    <source>
        <dbReference type="PROSITE-ProRule" id="PRU01360"/>
    </source>
</evidence>
<evidence type="ECO:0000256" key="12">
    <source>
        <dbReference type="SAM" id="SignalP"/>
    </source>
</evidence>
<dbReference type="PANTHER" id="PTHR30069">
    <property type="entry name" value="TONB-DEPENDENT OUTER MEMBRANE RECEPTOR"/>
    <property type="match status" value="1"/>
</dbReference>
<organism evidence="15 16">
    <name type="scientific">Sporomusa acidovorans (strain ATCC 49682 / DSM 3132 / Mol)</name>
    <dbReference type="NCBI Taxonomy" id="1123286"/>
    <lineage>
        <taxon>Bacteria</taxon>
        <taxon>Bacillati</taxon>
        <taxon>Bacillota</taxon>
        <taxon>Negativicutes</taxon>
        <taxon>Selenomonadales</taxon>
        <taxon>Sporomusaceae</taxon>
        <taxon>Sporomusa</taxon>
    </lineage>
</organism>
<dbReference type="Proteomes" id="UP000216052">
    <property type="component" value="Chromosome"/>
</dbReference>
<keyword evidence="3 10" id="KW-1134">Transmembrane beta strand</keyword>
<evidence type="ECO:0000259" key="14">
    <source>
        <dbReference type="Pfam" id="PF07715"/>
    </source>
</evidence>
<keyword evidence="6 11" id="KW-0798">TonB box</keyword>
<evidence type="ECO:0000256" key="1">
    <source>
        <dbReference type="ARBA" id="ARBA00004571"/>
    </source>
</evidence>
<comment type="similarity">
    <text evidence="10 11">Belongs to the TonB-dependent receptor family.</text>
</comment>
<dbReference type="InterPro" id="IPR039426">
    <property type="entry name" value="TonB-dep_rcpt-like"/>
</dbReference>
<evidence type="ECO:0000313" key="16">
    <source>
        <dbReference type="Proteomes" id="UP000216052"/>
    </source>
</evidence>
<feature type="signal peptide" evidence="12">
    <location>
        <begin position="1"/>
        <end position="39"/>
    </location>
</feature>
<dbReference type="Pfam" id="PF00593">
    <property type="entry name" value="TonB_dep_Rec_b-barrel"/>
    <property type="match status" value="1"/>
</dbReference>
<keyword evidence="7 10" id="KW-0472">Membrane</keyword>
<protein>
    <submittedName>
        <fullName evidence="15">Heme/hemopexin utilization protein C</fullName>
    </submittedName>
</protein>
<evidence type="ECO:0000256" key="11">
    <source>
        <dbReference type="RuleBase" id="RU003357"/>
    </source>
</evidence>
<dbReference type="SUPFAM" id="SSF56935">
    <property type="entry name" value="Porins"/>
    <property type="match status" value="1"/>
</dbReference>
<dbReference type="PROSITE" id="PS52016">
    <property type="entry name" value="TONB_DEPENDENT_REC_3"/>
    <property type="match status" value="1"/>
</dbReference>
<accession>A0ABZ3IXT7</accession>
<dbReference type="CDD" id="cd01347">
    <property type="entry name" value="ligand_gated_channel"/>
    <property type="match status" value="1"/>
</dbReference>
<evidence type="ECO:0000256" key="4">
    <source>
        <dbReference type="ARBA" id="ARBA00022692"/>
    </source>
</evidence>
<feature type="domain" description="TonB-dependent receptor plug" evidence="14">
    <location>
        <begin position="73"/>
        <end position="168"/>
    </location>
</feature>
<evidence type="ECO:0000256" key="8">
    <source>
        <dbReference type="ARBA" id="ARBA00023170"/>
    </source>
</evidence>
<proteinExistence type="inferred from homology"/>